<gene>
    <name evidence="7" type="ordered locus">P9211_09131</name>
</gene>
<evidence type="ECO:0000256" key="5">
    <source>
        <dbReference type="ARBA" id="ARBA00023136"/>
    </source>
</evidence>
<evidence type="ECO:0000256" key="1">
    <source>
        <dbReference type="ARBA" id="ARBA00004141"/>
    </source>
</evidence>
<evidence type="ECO:0000256" key="6">
    <source>
        <dbReference type="RuleBase" id="RU365102"/>
    </source>
</evidence>
<evidence type="ECO:0000256" key="4">
    <source>
        <dbReference type="ARBA" id="ARBA00022989"/>
    </source>
</evidence>
<dbReference type="GO" id="GO:0046873">
    <property type="term" value="F:metal ion transmembrane transporter activity"/>
    <property type="evidence" value="ECO:0007669"/>
    <property type="project" value="InterPro"/>
</dbReference>
<keyword evidence="4 6" id="KW-1133">Transmembrane helix</keyword>
<evidence type="ECO:0000256" key="2">
    <source>
        <dbReference type="ARBA" id="ARBA00009190"/>
    </source>
</evidence>
<feature type="transmembrane region" description="Helical" evidence="6">
    <location>
        <begin position="21"/>
        <end position="38"/>
    </location>
</feature>
<proteinExistence type="inferred from homology"/>
<dbReference type="GO" id="GO:0016020">
    <property type="term" value="C:membrane"/>
    <property type="evidence" value="ECO:0007669"/>
    <property type="project" value="UniProtKB-SubCell"/>
</dbReference>
<organism evidence="7 8">
    <name type="scientific">Prochlorococcus marinus (strain MIT 9211)</name>
    <dbReference type="NCBI Taxonomy" id="93059"/>
    <lineage>
        <taxon>Bacteria</taxon>
        <taxon>Bacillati</taxon>
        <taxon>Cyanobacteriota</taxon>
        <taxon>Cyanophyceae</taxon>
        <taxon>Synechococcales</taxon>
        <taxon>Prochlorococcaceae</taxon>
        <taxon>Prochlorococcus</taxon>
    </lineage>
</organism>
<sequence length="120" mass="13067">MIKKYDSTVSENELKDQSSNSFAITLFSTFTTVFIAELGDKTQVATLLLSAESGSPLIVFIGASLALVLSSLFGVLLGRYISKHIPPSLFSYLAGSLMTLIGLWLLIESLDSRFNIINFP</sequence>
<comment type="subcellular location">
    <subcellularLocation>
        <location evidence="1 6">Membrane</location>
        <topology evidence="1 6">Multi-pass membrane protein</topology>
    </subcellularLocation>
</comment>
<evidence type="ECO:0000313" key="7">
    <source>
        <dbReference type="EMBL" id="ABX08844.1"/>
    </source>
</evidence>
<dbReference type="PANTHER" id="PTHR12608">
    <property type="entry name" value="TRANSMEMBRANE PROTEIN HTP-1 RELATED"/>
    <property type="match status" value="1"/>
</dbReference>
<dbReference type="InterPro" id="IPR001727">
    <property type="entry name" value="GDT1-like"/>
</dbReference>
<reference evidence="7 8" key="1">
    <citation type="journal article" date="2007" name="PLoS Genet.">
        <title>Patterns and implications of gene gain and loss in the evolution of Prochlorococcus.</title>
        <authorList>
            <person name="Kettler G.C."/>
            <person name="Martiny A.C."/>
            <person name="Huang K."/>
            <person name="Zucker J."/>
            <person name="Coleman M.L."/>
            <person name="Rodrigue S."/>
            <person name="Chen F."/>
            <person name="Lapidus A."/>
            <person name="Ferriera S."/>
            <person name="Johnson J."/>
            <person name="Steglich C."/>
            <person name="Church G.M."/>
            <person name="Richardson P."/>
            <person name="Chisholm S.W."/>
        </authorList>
    </citation>
    <scope>NUCLEOTIDE SEQUENCE [LARGE SCALE GENOMIC DNA]</scope>
    <source>
        <strain evidence="8">MIT 9211</strain>
    </source>
</reference>
<feature type="transmembrane region" description="Helical" evidence="6">
    <location>
        <begin position="58"/>
        <end position="77"/>
    </location>
</feature>
<comment type="similarity">
    <text evidence="2 6">Belongs to the GDT1 family.</text>
</comment>
<keyword evidence="5 6" id="KW-0472">Membrane</keyword>
<dbReference type="Proteomes" id="UP000000788">
    <property type="component" value="Chromosome"/>
</dbReference>
<evidence type="ECO:0000256" key="3">
    <source>
        <dbReference type="ARBA" id="ARBA00022692"/>
    </source>
</evidence>
<keyword evidence="3 6" id="KW-0812">Transmembrane</keyword>
<name>A9BAI2_PROM4</name>
<dbReference type="KEGG" id="pmj:P9211_09131"/>
<dbReference type="EMBL" id="CP000878">
    <property type="protein sequence ID" value="ABX08844.1"/>
    <property type="molecule type" value="Genomic_DNA"/>
</dbReference>
<evidence type="ECO:0000313" key="8">
    <source>
        <dbReference type="Proteomes" id="UP000000788"/>
    </source>
</evidence>
<dbReference type="eggNOG" id="COG2119">
    <property type="taxonomic scope" value="Bacteria"/>
</dbReference>
<dbReference type="STRING" id="93059.P9211_09131"/>
<dbReference type="Pfam" id="PF01169">
    <property type="entry name" value="GDT1"/>
    <property type="match status" value="1"/>
</dbReference>
<accession>A9BAI2</accession>
<dbReference type="PANTHER" id="PTHR12608:SF1">
    <property type="entry name" value="TRANSMEMBRANE PROTEIN 165"/>
    <property type="match status" value="1"/>
</dbReference>
<keyword evidence="8" id="KW-1185">Reference proteome</keyword>
<dbReference type="RefSeq" id="WP_012195465.1">
    <property type="nucleotide sequence ID" value="NC_009976.1"/>
</dbReference>
<dbReference type="OrthoDB" id="9801356at2"/>
<comment type="caution">
    <text evidence="6">Lacks conserved residue(s) required for the propagation of feature annotation.</text>
</comment>
<dbReference type="AlphaFoldDB" id="A9BAI2"/>
<dbReference type="HOGENOM" id="CLU_140894_3_0_3"/>
<protein>
    <recommendedName>
        <fullName evidence="6">GDT1 family protein</fullName>
    </recommendedName>
</protein>
<feature type="transmembrane region" description="Helical" evidence="6">
    <location>
        <begin position="89"/>
        <end position="107"/>
    </location>
</feature>